<gene>
    <name evidence="2" type="ORF">LQG66_19255</name>
</gene>
<evidence type="ECO:0000313" key="2">
    <source>
        <dbReference type="EMBL" id="UFZ01467.1"/>
    </source>
</evidence>
<keyword evidence="3" id="KW-1185">Reference proteome</keyword>
<evidence type="ECO:0000313" key="3">
    <source>
        <dbReference type="Proteomes" id="UP001431010"/>
    </source>
</evidence>
<dbReference type="Proteomes" id="UP001431010">
    <property type="component" value="Chromosome"/>
</dbReference>
<sequence length="101" mass="10538">MFPTLQPFSGLVRFPAGTDGAPPAGARLILTGATDMPYRRGSFALTPPSFVIFAIALVLALVAMLAHYAHASIPLLSTAHAFDALAIAFVVLTIGVLFRGV</sequence>
<feature type="transmembrane region" description="Helical" evidence="1">
    <location>
        <begin position="75"/>
        <end position="98"/>
    </location>
</feature>
<name>A0ABY3R348_9BRAD</name>
<keyword evidence="1" id="KW-1133">Transmembrane helix</keyword>
<dbReference type="EMBL" id="CP088156">
    <property type="protein sequence ID" value="UFZ01467.1"/>
    <property type="molecule type" value="Genomic_DNA"/>
</dbReference>
<evidence type="ECO:0000256" key="1">
    <source>
        <dbReference type="SAM" id="Phobius"/>
    </source>
</evidence>
<protein>
    <submittedName>
        <fullName evidence="2">Uncharacterized protein</fullName>
    </submittedName>
</protein>
<feature type="transmembrane region" description="Helical" evidence="1">
    <location>
        <begin position="49"/>
        <end position="69"/>
    </location>
</feature>
<keyword evidence="1" id="KW-0472">Membrane</keyword>
<proteinExistence type="predicted"/>
<accession>A0ABY3R348</accession>
<keyword evidence="1" id="KW-0812">Transmembrane</keyword>
<organism evidence="2 3">
    <name type="scientific">Bradyrhizobium ontarionense</name>
    <dbReference type="NCBI Taxonomy" id="2898149"/>
    <lineage>
        <taxon>Bacteria</taxon>
        <taxon>Pseudomonadati</taxon>
        <taxon>Pseudomonadota</taxon>
        <taxon>Alphaproteobacteria</taxon>
        <taxon>Hyphomicrobiales</taxon>
        <taxon>Nitrobacteraceae</taxon>
        <taxon>Bradyrhizobium</taxon>
    </lineage>
</organism>
<reference evidence="2" key="1">
    <citation type="journal article" date="2024" name="Antonie Van Leeuwenhoek">
        <title>Bradyrhizobium ontarionense sp. nov., a novel bacterial symbiont isolated from Aeschynomene indica (Indian jointvetch), harbours photosynthesis, nitrogen fixation and nitrous oxide (N2O) reductase genes.</title>
        <authorList>
            <person name="Bromfield E.S.P."/>
            <person name="Cloutier S."/>
        </authorList>
    </citation>
    <scope>NUCLEOTIDE SEQUENCE</scope>
    <source>
        <strain evidence="2">A19</strain>
    </source>
</reference>
<dbReference type="RefSeq" id="WP_231317265.1">
    <property type="nucleotide sequence ID" value="NZ_CP088156.1"/>
</dbReference>